<organism evidence="6 7">
    <name type="scientific">Magnetofaba australis IT-1</name>
    <dbReference type="NCBI Taxonomy" id="1434232"/>
    <lineage>
        <taxon>Bacteria</taxon>
        <taxon>Pseudomonadati</taxon>
        <taxon>Pseudomonadota</taxon>
        <taxon>Magnetococcia</taxon>
        <taxon>Magnetococcales</taxon>
        <taxon>Magnetococcaceae</taxon>
        <taxon>Magnetofaba</taxon>
    </lineage>
</organism>
<sequence>MLNLGLGLQASILGLRAESESFSVQAIGAVMAIYYVGFIIGSLKIPRLVDKVGHIRTFSVMASLASASVLLHAVWISPWSWALFRGITGFCLVGMSLVVESWLNEKARNEERGAVLSIYMMVLLGSTAMGQLLLTVASTDGYFLFVVVSVLLSLALLPLALSTRPTPVHVPTKRMRFGALMEQSPVGVIGALASGCMSGSFWTLGAVFAKRIGLAPEAIGVFMFCLVVGGLFSTWPIGRLSDRMDRRFVLIIQAALILLISVAMHWPGVENSSWIYPLAFLAGGAVLPVYAVSVALVNDQLKHGEFVPASATLLLVYGIGATLGPLLASTSMNFLGPTGLFSLTAVVALCVGLYAAYRLTIRAPLPSEELSAFIPTPRTTAAAYALHPDAEEDTAEEEATHNNPSTDKL</sequence>
<keyword evidence="1 5" id="KW-0812">Transmembrane</keyword>
<dbReference type="InterPro" id="IPR011701">
    <property type="entry name" value="MFS"/>
</dbReference>
<dbReference type="GO" id="GO:0022857">
    <property type="term" value="F:transmembrane transporter activity"/>
    <property type="evidence" value="ECO:0007669"/>
    <property type="project" value="InterPro"/>
</dbReference>
<name>A0A1Y2K6S1_9PROT</name>
<evidence type="ECO:0000313" key="6">
    <source>
        <dbReference type="EMBL" id="OSM05362.1"/>
    </source>
</evidence>
<feature type="transmembrane region" description="Helical" evidence="5">
    <location>
        <begin position="115"/>
        <end position="136"/>
    </location>
</feature>
<feature type="transmembrane region" description="Helical" evidence="5">
    <location>
        <begin position="309"/>
        <end position="328"/>
    </location>
</feature>
<dbReference type="PANTHER" id="PTHR23521:SF3">
    <property type="entry name" value="MFS TRANSPORTER"/>
    <property type="match status" value="1"/>
</dbReference>
<evidence type="ECO:0000313" key="7">
    <source>
        <dbReference type="Proteomes" id="UP000194003"/>
    </source>
</evidence>
<dbReference type="Gene3D" id="1.20.1250.20">
    <property type="entry name" value="MFS general substrate transporter like domains"/>
    <property type="match status" value="2"/>
</dbReference>
<accession>A0A1Y2K6S1</accession>
<feature type="transmembrane region" description="Helical" evidence="5">
    <location>
        <begin position="29"/>
        <end position="46"/>
    </location>
</feature>
<proteinExistence type="predicted"/>
<keyword evidence="2 5" id="KW-1133">Transmembrane helix</keyword>
<evidence type="ECO:0000256" key="3">
    <source>
        <dbReference type="ARBA" id="ARBA00023136"/>
    </source>
</evidence>
<dbReference type="EMBL" id="LVJN01000018">
    <property type="protein sequence ID" value="OSM05362.1"/>
    <property type="molecule type" value="Genomic_DNA"/>
</dbReference>
<feature type="transmembrane region" description="Helical" evidence="5">
    <location>
        <begin position="248"/>
        <end position="268"/>
    </location>
</feature>
<dbReference type="InterPro" id="IPR047200">
    <property type="entry name" value="MFS_YcaD-like"/>
</dbReference>
<feature type="transmembrane region" description="Helical" evidence="5">
    <location>
        <begin position="184"/>
        <end position="208"/>
    </location>
</feature>
<dbReference type="CDD" id="cd17477">
    <property type="entry name" value="MFS_YcaD_like"/>
    <property type="match status" value="1"/>
</dbReference>
<dbReference type="STRING" id="1434232.MAIT1_03544"/>
<dbReference type="Pfam" id="PF07690">
    <property type="entry name" value="MFS_1"/>
    <property type="match status" value="1"/>
</dbReference>
<comment type="caution">
    <text evidence="6">The sequence shown here is derived from an EMBL/GenBank/DDBJ whole genome shotgun (WGS) entry which is preliminary data.</text>
</comment>
<feature type="transmembrane region" description="Helical" evidence="5">
    <location>
        <begin position="274"/>
        <end position="297"/>
    </location>
</feature>
<dbReference type="Proteomes" id="UP000194003">
    <property type="component" value="Unassembled WGS sequence"/>
</dbReference>
<dbReference type="InterPro" id="IPR036259">
    <property type="entry name" value="MFS_trans_sf"/>
</dbReference>
<evidence type="ECO:0000256" key="5">
    <source>
        <dbReference type="SAM" id="Phobius"/>
    </source>
</evidence>
<feature type="transmembrane region" description="Helical" evidence="5">
    <location>
        <begin position="142"/>
        <end position="163"/>
    </location>
</feature>
<feature type="transmembrane region" description="Helical" evidence="5">
    <location>
        <begin position="214"/>
        <end position="236"/>
    </location>
</feature>
<feature type="transmembrane region" description="Helical" evidence="5">
    <location>
        <begin position="82"/>
        <end position="103"/>
    </location>
</feature>
<evidence type="ECO:0000256" key="4">
    <source>
        <dbReference type="SAM" id="MobiDB-lite"/>
    </source>
</evidence>
<gene>
    <name evidence="6" type="ORF">MAIT1_03544</name>
</gene>
<feature type="transmembrane region" description="Helical" evidence="5">
    <location>
        <begin position="334"/>
        <end position="357"/>
    </location>
</feature>
<dbReference type="GO" id="GO:0005886">
    <property type="term" value="C:plasma membrane"/>
    <property type="evidence" value="ECO:0007669"/>
    <property type="project" value="TreeGrafter"/>
</dbReference>
<keyword evidence="7" id="KW-1185">Reference proteome</keyword>
<dbReference type="SUPFAM" id="SSF103473">
    <property type="entry name" value="MFS general substrate transporter"/>
    <property type="match status" value="1"/>
</dbReference>
<feature type="transmembrane region" description="Helical" evidence="5">
    <location>
        <begin position="58"/>
        <end position="76"/>
    </location>
</feature>
<keyword evidence="3 5" id="KW-0472">Membrane</keyword>
<protein>
    <submittedName>
        <fullName evidence="6">Putative major facilitator superfamily protein</fullName>
    </submittedName>
</protein>
<dbReference type="AlphaFoldDB" id="A0A1Y2K6S1"/>
<dbReference type="PANTHER" id="PTHR23521">
    <property type="entry name" value="TRANSPORTER MFS SUPERFAMILY"/>
    <property type="match status" value="1"/>
</dbReference>
<evidence type="ECO:0000256" key="1">
    <source>
        <dbReference type="ARBA" id="ARBA00022692"/>
    </source>
</evidence>
<feature type="region of interest" description="Disordered" evidence="4">
    <location>
        <begin position="387"/>
        <end position="409"/>
    </location>
</feature>
<reference evidence="6 7" key="1">
    <citation type="journal article" date="2016" name="BMC Genomics">
        <title>Combined genomic and structural analyses of a cultured magnetotactic bacterium reveals its niche adaptation to a dynamic environment.</title>
        <authorList>
            <person name="Araujo A.C."/>
            <person name="Morillo V."/>
            <person name="Cypriano J."/>
            <person name="Teixeira L.C."/>
            <person name="Leao P."/>
            <person name="Lyra S."/>
            <person name="Almeida L.G."/>
            <person name="Bazylinski D.A."/>
            <person name="Vasconcellos A.T."/>
            <person name="Abreu F."/>
            <person name="Lins U."/>
        </authorList>
    </citation>
    <scope>NUCLEOTIDE SEQUENCE [LARGE SCALE GENOMIC DNA]</scope>
    <source>
        <strain evidence="6 7">IT-1</strain>
    </source>
</reference>
<evidence type="ECO:0000256" key="2">
    <source>
        <dbReference type="ARBA" id="ARBA00022989"/>
    </source>
</evidence>